<organism evidence="1 2">
    <name type="scientific">Caerostris extrusa</name>
    <name type="common">Bark spider</name>
    <name type="synonym">Caerostris bankana</name>
    <dbReference type="NCBI Taxonomy" id="172846"/>
    <lineage>
        <taxon>Eukaryota</taxon>
        <taxon>Metazoa</taxon>
        <taxon>Ecdysozoa</taxon>
        <taxon>Arthropoda</taxon>
        <taxon>Chelicerata</taxon>
        <taxon>Arachnida</taxon>
        <taxon>Araneae</taxon>
        <taxon>Araneomorphae</taxon>
        <taxon>Entelegynae</taxon>
        <taxon>Araneoidea</taxon>
        <taxon>Araneidae</taxon>
        <taxon>Caerostris</taxon>
    </lineage>
</organism>
<comment type="caution">
    <text evidence="1">The sequence shown here is derived from an EMBL/GenBank/DDBJ whole genome shotgun (WGS) entry which is preliminary data.</text>
</comment>
<dbReference type="Proteomes" id="UP001054945">
    <property type="component" value="Unassembled WGS sequence"/>
</dbReference>
<evidence type="ECO:0000313" key="1">
    <source>
        <dbReference type="EMBL" id="GIX93113.1"/>
    </source>
</evidence>
<keyword evidence="2" id="KW-1185">Reference proteome</keyword>
<evidence type="ECO:0000313" key="2">
    <source>
        <dbReference type="Proteomes" id="UP001054945"/>
    </source>
</evidence>
<gene>
    <name evidence="1" type="ORF">CEXT_150821</name>
</gene>
<dbReference type="AlphaFoldDB" id="A0AAV4P9I6"/>
<sequence>MHSKTTLRAAYRKTHHLNQALSESSIVLLKFLNNWDKIGKYSRVSKHEYLLIIKYQFSYKKYGNGIDLVHISVTMVKPFDLIQLNSQADQKNSFIVRRAVLATESGEWLGKRAPHHLSEPNELCNTALQLLEN</sequence>
<protein>
    <submittedName>
        <fullName evidence="1">Uncharacterized protein</fullName>
    </submittedName>
</protein>
<dbReference type="EMBL" id="BPLR01004195">
    <property type="protein sequence ID" value="GIX93113.1"/>
    <property type="molecule type" value="Genomic_DNA"/>
</dbReference>
<name>A0AAV4P9I6_CAEEX</name>
<reference evidence="1 2" key="1">
    <citation type="submission" date="2021-06" db="EMBL/GenBank/DDBJ databases">
        <title>Caerostris extrusa draft genome.</title>
        <authorList>
            <person name="Kono N."/>
            <person name="Arakawa K."/>
        </authorList>
    </citation>
    <scope>NUCLEOTIDE SEQUENCE [LARGE SCALE GENOMIC DNA]</scope>
</reference>
<accession>A0AAV4P9I6</accession>
<proteinExistence type="predicted"/>